<feature type="compositionally biased region" description="Low complexity" evidence="1">
    <location>
        <begin position="1"/>
        <end position="24"/>
    </location>
</feature>
<proteinExistence type="predicted"/>
<organism evidence="2 3">
    <name type="scientific">Stichopus japonicus</name>
    <name type="common">Sea cucumber</name>
    <dbReference type="NCBI Taxonomy" id="307972"/>
    <lineage>
        <taxon>Eukaryota</taxon>
        <taxon>Metazoa</taxon>
        <taxon>Echinodermata</taxon>
        <taxon>Eleutherozoa</taxon>
        <taxon>Echinozoa</taxon>
        <taxon>Holothuroidea</taxon>
        <taxon>Aspidochirotacea</taxon>
        <taxon>Aspidochirotida</taxon>
        <taxon>Stichopodidae</taxon>
        <taxon>Apostichopus</taxon>
    </lineage>
</organism>
<gene>
    <name evidence="2" type="ORF">BSL78_24381</name>
</gene>
<evidence type="ECO:0000256" key="1">
    <source>
        <dbReference type="SAM" id="MobiDB-lite"/>
    </source>
</evidence>
<dbReference type="EMBL" id="MRZV01001314">
    <property type="protein sequence ID" value="PIK38786.1"/>
    <property type="molecule type" value="Genomic_DNA"/>
</dbReference>
<comment type="caution">
    <text evidence="2">The sequence shown here is derived from an EMBL/GenBank/DDBJ whole genome shotgun (WGS) entry which is preliminary data.</text>
</comment>
<evidence type="ECO:0000313" key="2">
    <source>
        <dbReference type="EMBL" id="PIK38786.1"/>
    </source>
</evidence>
<dbReference type="AlphaFoldDB" id="A0A2G8JSP6"/>
<name>A0A2G8JSP6_STIJA</name>
<reference evidence="2 3" key="1">
    <citation type="journal article" date="2017" name="PLoS Biol.">
        <title>The sea cucumber genome provides insights into morphological evolution and visceral regeneration.</title>
        <authorList>
            <person name="Zhang X."/>
            <person name="Sun L."/>
            <person name="Yuan J."/>
            <person name="Sun Y."/>
            <person name="Gao Y."/>
            <person name="Zhang L."/>
            <person name="Li S."/>
            <person name="Dai H."/>
            <person name="Hamel J.F."/>
            <person name="Liu C."/>
            <person name="Yu Y."/>
            <person name="Liu S."/>
            <person name="Lin W."/>
            <person name="Guo K."/>
            <person name="Jin S."/>
            <person name="Xu P."/>
            <person name="Storey K.B."/>
            <person name="Huan P."/>
            <person name="Zhang T."/>
            <person name="Zhou Y."/>
            <person name="Zhang J."/>
            <person name="Lin C."/>
            <person name="Li X."/>
            <person name="Xing L."/>
            <person name="Huo D."/>
            <person name="Sun M."/>
            <person name="Wang L."/>
            <person name="Mercier A."/>
            <person name="Li F."/>
            <person name="Yang H."/>
            <person name="Xiang J."/>
        </authorList>
    </citation>
    <scope>NUCLEOTIDE SEQUENCE [LARGE SCALE GENOMIC DNA]</scope>
    <source>
        <strain evidence="2">Shaxun</strain>
        <tissue evidence="2">Muscle</tissue>
    </source>
</reference>
<evidence type="ECO:0000313" key="3">
    <source>
        <dbReference type="Proteomes" id="UP000230750"/>
    </source>
</evidence>
<feature type="region of interest" description="Disordered" evidence="1">
    <location>
        <begin position="1"/>
        <end position="53"/>
    </location>
</feature>
<dbReference type="Proteomes" id="UP000230750">
    <property type="component" value="Unassembled WGS sequence"/>
</dbReference>
<feature type="non-terminal residue" evidence="2">
    <location>
        <position position="1"/>
    </location>
</feature>
<accession>A0A2G8JSP6</accession>
<sequence length="79" mass="8332">SSAGSSVISTSALLSSSTDILSSDSDVRKPSVITEKQDTPPSKEYAKDTDNSLTLSDLEGSEYAFRALSIDSDSLDLDL</sequence>
<protein>
    <submittedName>
        <fullName evidence="2">Uncharacterized protein</fullName>
    </submittedName>
</protein>
<keyword evidence="3" id="KW-1185">Reference proteome</keyword>